<dbReference type="PANTHER" id="PTHR43731:SF14">
    <property type="entry name" value="PRESENILIN-ASSOCIATED RHOMBOID-LIKE PROTEIN, MITOCHONDRIAL"/>
    <property type="match status" value="1"/>
</dbReference>
<feature type="transmembrane region" description="Helical" evidence="9">
    <location>
        <begin position="335"/>
        <end position="354"/>
    </location>
</feature>
<keyword evidence="7" id="KW-0175">Coiled coil</keyword>
<dbReference type="Proteomes" id="UP000664169">
    <property type="component" value="Unassembled WGS sequence"/>
</dbReference>
<dbReference type="GO" id="GO:0006465">
    <property type="term" value="P:signal peptide processing"/>
    <property type="evidence" value="ECO:0007669"/>
    <property type="project" value="TreeGrafter"/>
</dbReference>
<protein>
    <recommendedName>
        <fullName evidence="10">Peptidase S54 rhomboid domain-containing protein</fullName>
    </recommendedName>
</protein>
<dbReference type="Pfam" id="PF01694">
    <property type="entry name" value="Rhomboid"/>
    <property type="match status" value="1"/>
</dbReference>
<evidence type="ECO:0000259" key="10">
    <source>
        <dbReference type="Pfam" id="PF01694"/>
    </source>
</evidence>
<evidence type="ECO:0000256" key="5">
    <source>
        <dbReference type="ARBA" id="ARBA00022989"/>
    </source>
</evidence>
<dbReference type="GO" id="GO:0016020">
    <property type="term" value="C:membrane"/>
    <property type="evidence" value="ECO:0007669"/>
    <property type="project" value="UniProtKB-SubCell"/>
</dbReference>
<comment type="subcellular location">
    <subcellularLocation>
        <location evidence="1">Membrane</location>
        <topology evidence="1">Multi-pass membrane protein</topology>
    </subcellularLocation>
</comment>
<evidence type="ECO:0000256" key="9">
    <source>
        <dbReference type="SAM" id="Phobius"/>
    </source>
</evidence>
<dbReference type="SUPFAM" id="SSF144091">
    <property type="entry name" value="Rhomboid-like"/>
    <property type="match status" value="1"/>
</dbReference>
<dbReference type="InterPro" id="IPR022764">
    <property type="entry name" value="Peptidase_S54_rhomboid_dom"/>
</dbReference>
<gene>
    <name evidence="11" type="ORF">GOMPHAMPRED_006571</name>
</gene>
<evidence type="ECO:0000256" key="4">
    <source>
        <dbReference type="ARBA" id="ARBA00022801"/>
    </source>
</evidence>
<keyword evidence="6 9" id="KW-0472">Membrane</keyword>
<sequence>MGQGMTKKKGNEIISRLQKRRITGTLDYEANTPSADTTTVGEALAWLRKTYPLDEDAAIMRRIEREEGETEKTFIQEAERLKNWHPQQSAEKDGVYGKPMVDEFAKLWNERRAAKIKEKEEWKKQYAELKAQYQAKRLTDGSGSPAASIAKADTKAVYTGQGETAEWIKRYKEKGRLSDMLEPPKMSKARRLVPLYAFSAVLIAFCAFFAFNYKAPSASARIFPDLPVSVTTLQAITAINLGIYLLWLLPPMWRFMNKNFLHIIALPAGRTLLTAPFSHQQLPHLLSNMFGLWLLGLPLHEEVGRGAFLAIFFVSSITGGLTAITKYVWTNQLEITILGASGAVCGVWAAWAWLPTRKRDENETDGFKSLGSWIGRPDLDDHSTWLWRALLLTIISAEFSLLRTKLLSRDHWGHIGGYLGGIACAETLLWRARRQQREEQQPSKPKSQIPKSVKDRHQI</sequence>
<feature type="domain" description="Peptidase S54 rhomboid" evidence="10">
    <location>
        <begin position="271"/>
        <end position="429"/>
    </location>
</feature>
<feature type="region of interest" description="Disordered" evidence="8">
    <location>
        <begin position="435"/>
        <end position="459"/>
    </location>
</feature>
<evidence type="ECO:0000256" key="7">
    <source>
        <dbReference type="SAM" id="Coils"/>
    </source>
</evidence>
<keyword evidence="5 9" id="KW-1133">Transmembrane helix</keyword>
<keyword evidence="4" id="KW-0378">Hydrolase</keyword>
<reference evidence="11" key="1">
    <citation type="submission" date="2021-03" db="EMBL/GenBank/DDBJ databases">
        <authorList>
            <person name="Tagirdzhanova G."/>
        </authorList>
    </citation>
    <scope>NUCLEOTIDE SEQUENCE</scope>
</reference>
<comment type="caution">
    <text evidence="11">The sequence shown here is derived from an EMBL/GenBank/DDBJ whole genome shotgun (WGS) entry which is preliminary data.</text>
</comment>
<organism evidence="11 12">
    <name type="scientific">Gomphillus americanus</name>
    <dbReference type="NCBI Taxonomy" id="1940652"/>
    <lineage>
        <taxon>Eukaryota</taxon>
        <taxon>Fungi</taxon>
        <taxon>Dikarya</taxon>
        <taxon>Ascomycota</taxon>
        <taxon>Pezizomycotina</taxon>
        <taxon>Lecanoromycetes</taxon>
        <taxon>OSLEUM clade</taxon>
        <taxon>Ostropomycetidae</taxon>
        <taxon>Ostropales</taxon>
        <taxon>Graphidaceae</taxon>
        <taxon>Gomphilloideae</taxon>
        <taxon>Gomphillus</taxon>
    </lineage>
</organism>
<name>A0A8H3FWU9_9LECA</name>
<feature type="transmembrane region" description="Helical" evidence="9">
    <location>
        <begin position="192"/>
        <end position="211"/>
    </location>
</feature>
<evidence type="ECO:0000256" key="3">
    <source>
        <dbReference type="ARBA" id="ARBA00022692"/>
    </source>
</evidence>
<dbReference type="InterPro" id="IPR035952">
    <property type="entry name" value="Rhomboid-like_sf"/>
</dbReference>
<evidence type="ECO:0000256" key="2">
    <source>
        <dbReference type="ARBA" id="ARBA00009045"/>
    </source>
</evidence>
<proteinExistence type="inferred from homology"/>
<dbReference type="AlphaFoldDB" id="A0A8H3FWU9"/>
<dbReference type="PANTHER" id="PTHR43731">
    <property type="entry name" value="RHOMBOID PROTEASE"/>
    <property type="match status" value="1"/>
</dbReference>
<evidence type="ECO:0000313" key="11">
    <source>
        <dbReference type="EMBL" id="CAF9932418.1"/>
    </source>
</evidence>
<feature type="transmembrane region" description="Helical" evidence="9">
    <location>
        <begin position="231"/>
        <end position="249"/>
    </location>
</feature>
<dbReference type="OrthoDB" id="10260614at2759"/>
<evidence type="ECO:0000313" key="12">
    <source>
        <dbReference type="Proteomes" id="UP000664169"/>
    </source>
</evidence>
<feature type="transmembrane region" description="Helical" evidence="9">
    <location>
        <begin position="306"/>
        <end position="328"/>
    </location>
</feature>
<dbReference type="EMBL" id="CAJPDQ010000044">
    <property type="protein sequence ID" value="CAF9932418.1"/>
    <property type="molecule type" value="Genomic_DNA"/>
</dbReference>
<dbReference type="InterPro" id="IPR050925">
    <property type="entry name" value="Rhomboid_protease_S54"/>
</dbReference>
<keyword evidence="12" id="KW-1185">Reference proteome</keyword>
<evidence type="ECO:0000256" key="8">
    <source>
        <dbReference type="SAM" id="MobiDB-lite"/>
    </source>
</evidence>
<evidence type="ECO:0000256" key="1">
    <source>
        <dbReference type="ARBA" id="ARBA00004141"/>
    </source>
</evidence>
<keyword evidence="3 9" id="KW-0812">Transmembrane</keyword>
<comment type="similarity">
    <text evidence="2">Belongs to the peptidase S54 family.</text>
</comment>
<dbReference type="Gene3D" id="1.20.1540.10">
    <property type="entry name" value="Rhomboid-like"/>
    <property type="match status" value="1"/>
</dbReference>
<dbReference type="GO" id="GO:0004252">
    <property type="term" value="F:serine-type endopeptidase activity"/>
    <property type="evidence" value="ECO:0007669"/>
    <property type="project" value="InterPro"/>
</dbReference>
<accession>A0A8H3FWU9</accession>
<evidence type="ECO:0000256" key="6">
    <source>
        <dbReference type="ARBA" id="ARBA00023136"/>
    </source>
</evidence>
<feature type="coiled-coil region" evidence="7">
    <location>
        <begin position="112"/>
        <end position="139"/>
    </location>
</feature>